<comment type="caution">
    <text evidence="3">The sequence shown here is derived from an EMBL/GenBank/DDBJ whole genome shotgun (WGS) entry which is preliminary data.</text>
</comment>
<accession>A0A561QGA8</accession>
<organism evidence="3 4">
    <name type="scientific">Neorhizobium alkalisoli</name>
    <dbReference type="NCBI Taxonomy" id="528178"/>
    <lineage>
        <taxon>Bacteria</taxon>
        <taxon>Pseudomonadati</taxon>
        <taxon>Pseudomonadota</taxon>
        <taxon>Alphaproteobacteria</taxon>
        <taxon>Hyphomicrobiales</taxon>
        <taxon>Rhizobiaceae</taxon>
        <taxon>Rhizobium/Agrobacterium group</taxon>
        <taxon>Neorhizobium</taxon>
    </lineage>
</organism>
<gene>
    <name evidence="3" type="ORF">FHW37_10875</name>
</gene>
<name>A0A561QGA8_9HYPH</name>
<evidence type="ECO:0000313" key="4">
    <source>
        <dbReference type="Proteomes" id="UP000320653"/>
    </source>
</evidence>
<dbReference type="PANTHER" id="PTHR43540">
    <property type="entry name" value="PEROXYUREIDOACRYLATE/UREIDOACRYLATE AMIDOHYDROLASE-RELATED"/>
    <property type="match status" value="1"/>
</dbReference>
<evidence type="ECO:0000313" key="3">
    <source>
        <dbReference type="EMBL" id="TWF49405.1"/>
    </source>
</evidence>
<dbReference type="InterPro" id="IPR036380">
    <property type="entry name" value="Isochorismatase-like_sf"/>
</dbReference>
<feature type="domain" description="Isochorismatase-like" evidence="2">
    <location>
        <begin position="32"/>
        <end position="219"/>
    </location>
</feature>
<dbReference type="GO" id="GO:0016787">
    <property type="term" value="F:hydrolase activity"/>
    <property type="evidence" value="ECO:0007669"/>
    <property type="project" value="UniProtKB-KW"/>
</dbReference>
<dbReference type="Proteomes" id="UP000320653">
    <property type="component" value="Unassembled WGS sequence"/>
</dbReference>
<evidence type="ECO:0000256" key="1">
    <source>
        <dbReference type="ARBA" id="ARBA00022801"/>
    </source>
</evidence>
<proteinExistence type="predicted"/>
<keyword evidence="1 3" id="KW-0378">Hydrolase</keyword>
<dbReference type="Pfam" id="PF00857">
    <property type="entry name" value="Isochorismatase"/>
    <property type="match status" value="1"/>
</dbReference>
<protein>
    <submittedName>
        <fullName evidence="3">Ureidoacrylate peracid hydrolase</fullName>
    </submittedName>
</protein>
<dbReference type="InterPro" id="IPR000868">
    <property type="entry name" value="Isochorismatase-like_dom"/>
</dbReference>
<reference evidence="3 4" key="1">
    <citation type="submission" date="2019-06" db="EMBL/GenBank/DDBJ databases">
        <title>Sorghum-associated microbial communities from plants grown in Nebraska, USA.</title>
        <authorList>
            <person name="Schachtman D."/>
        </authorList>
    </citation>
    <scope>NUCLEOTIDE SEQUENCE [LARGE SCALE GENOMIC DNA]</scope>
    <source>
        <strain evidence="3 4">1225</strain>
    </source>
</reference>
<dbReference type="Gene3D" id="3.40.50.850">
    <property type="entry name" value="Isochorismatase-like"/>
    <property type="match status" value="1"/>
</dbReference>
<dbReference type="CDD" id="cd00431">
    <property type="entry name" value="cysteine_hydrolases"/>
    <property type="match status" value="1"/>
</dbReference>
<sequence>MHKLDIPQSVIDGVIARRGTAHPFADLDPAKTALVVIDMQNGFMMPGVAHALCEMAPRIVPTINRLAEALRRAGGKVFWIENTHDESCFSSWSVLYDYLKPENGRKRVEAMTAGSVGHALWGELDVRPEDERVRKFRYSAFIQGSSELPEILRAQGYDTVLIAGTVTNTCCESSARDAMMLNFKTIMVTDANAAHNDEDHNAALIAFYRIFGDVMSSEDIIGICAKRG</sequence>
<dbReference type="SUPFAM" id="SSF52499">
    <property type="entry name" value="Isochorismatase-like hydrolases"/>
    <property type="match status" value="1"/>
</dbReference>
<dbReference type="PANTHER" id="PTHR43540:SF6">
    <property type="entry name" value="ISOCHORISMATASE-LIKE DOMAIN-CONTAINING PROTEIN"/>
    <property type="match status" value="1"/>
</dbReference>
<dbReference type="InterPro" id="IPR050272">
    <property type="entry name" value="Isochorismatase-like_hydrls"/>
</dbReference>
<keyword evidence="4" id="KW-1185">Reference proteome</keyword>
<dbReference type="RefSeq" id="WP_145641415.1">
    <property type="nucleotide sequence ID" value="NZ_VIWP01000008.1"/>
</dbReference>
<dbReference type="AlphaFoldDB" id="A0A561QGA8"/>
<dbReference type="OrthoDB" id="9807387at2"/>
<dbReference type="EMBL" id="VIWP01000008">
    <property type="protein sequence ID" value="TWF49405.1"/>
    <property type="molecule type" value="Genomic_DNA"/>
</dbReference>
<evidence type="ECO:0000259" key="2">
    <source>
        <dbReference type="Pfam" id="PF00857"/>
    </source>
</evidence>